<keyword evidence="12" id="KW-0255">Endonuclease</keyword>
<dbReference type="SUPFAM" id="SSF52540">
    <property type="entry name" value="P-loop containing nucleoside triphosphate hydrolases"/>
    <property type="match status" value="1"/>
</dbReference>
<evidence type="ECO:0000256" key="9">
    <source>
        <dbReference type="ARBA" id="ARBA00038437"/>
    </source>
</evidence>
<evidence type="ECO:0000256" key="2">
    <source>
        <dbReference type="ARBA" id="ARBA00009046"/>
    </source>
</evidence>
<evidence type="ECO:0000256" key="8">
    <source>
        <dbReference type="ARBA" id="ARBA00023118"/>
    </source>
</evidence>
<reference evidence="13" key="1">
    <citation type="submission" date="2016-10" db="EMBL/GenBank/DDBJ databases">
        <authorList>
            <person name="Varghese N."/>
            <person name="Submissions S."/>
        </authorList>
    </citation>
    <scope>NUCLEOTIDE SEQUENCE [LARGE SCALE GENOMIC DNA]</scope>
    <source>
        <strain evidence="13">930I</strain>
    </source>
</reference>
<dbReference type="NCBIfam" id="TIGR01596">
    <property type="entry name" value="cas3_HD"/>
    <property type="match status" value="1"/>
</dbReference>
<evidence type="ECO:0000256" key="3">
    <source>
        <dbReference type="ARBA" id="ARBA00022723"/>
    </source>
</evidence>
<gene>
    <name evidence="12" type="ORF">SAMN05421742_1136</name>
</gene>
<keyword evidence="13" id="KW-1185">Reference proteome</keyword>
<dbReference type="Pfam" id="PF22590">
    <property type="entry name" value="Cas3-like_C_2"/>
    <property type="match status" value="1"/>
</dbReference>
<organism evidence="12 13">
    <name type="scientific">Roseospirillum parvum</name>
    <dbReference type="NCBI Taxonomy" id="83401"/>
    <lineage>
        <taxon>Bacteria</taxon>
        <taxon>Pseudomonadati</taxon>
        <taxon>Pseudomonadota</taxon>
        <taxon>Alphaproteobacteria</taxon>
        <taxon>Rhodospirillales</taxon>
        <taxon>Rhodospirillaceae</taxon>
        <taxon>Roseospirillum</taxon>
    </lineage>
</organism>
<keyword evidence="7" id="KW-0067">ATP-binding</keyword>
<sequence>MTYDGFFGTAYGSASGVTPAQWQTELAMTDCVDWPQALIAPTGLGKTAGVVLAWAWRQAQGDPTAPRRLVYCLPMRTLVEQTADSTRRWMAALAEFPGLPRGEDIHVLMGGVDEPRWFEHPDRPAVLIGTQDMLLSRALMRGYAMSRFRWPVDFALLHADALWVFDEVQAMGAARPTSTQLEAFRRALGTPRPTRSLWVSATLDPRWLDTVDVRQEPRAWRVPDDFPGDADTPRSRAILSAAKPVHRLDISPGEDTKGYPAALAEAALARHRSGHPTLVIVNTVARAQAVAGALSRDEGPEVLLIHSRFRPADRAGLVARLPRPGTPRDVIIVATQAIEAGVDLSAAVMVTELAPWASLVQRFGRLNRRGEYSAEGAPVFWVDLLGESENRDLAAPYAPDDLAQARSRLVVLADAAPGNLGGPGDPTPVRRVLRRKDLIELFDTDPDLTGFDVDISPYVRDAEDTDVRVFWRTNAESTLEAQPSPSRDELCAIPIGQARKWLKGKTAWHADPQARGDGKDRGALRWRRLDGAPWPGLVLMVDAGVGGYVAGRGFDPGSKAAVTPLPAPLYGDSESADADPDTRRDRAVALGDHLDHVAAEAKALCDRLGVSGAERQAVVTAARWHDVGKAHDSFQQRLGNGAPGAPPLAKSDHFEPTAGRPYFRHELASALAFLAHHDWSREADLAAYLIAAHHGKVRLSLRALPKEPPAPGGLRFARGVREGDHLPAVDGTGEGWPGGALTLSVMELGRDDTTGASWSERTRALLGHYGPFRLAWLETLVRLADWRASDAEQRGTPDA</sequence>
<keyword evidence="8" id="KW-0051">Antiviral defense</keyword>
<dbReference type="InterPro" id="IPR001650">
    <property type="entry name" value="Helicase_C-like"/>
</dbReference>
<dbReference type="SMART" id="SM00487">
    <property type="entry name" value="DEXDc"/>
    <property type="match status" value="1"/>
</dbReference>
<dbReference type="GO" id="GO:0005829">
    <property type="term" value="C:cytosol"/>
    <property type="evidence" value="ECO:0007669"/>
    <property type="project" value="TreeGrafter"/>
</dbReference>
<feature type="domain" description="HD Cas3-type" evidence="11">
    <location>
        <begin position="583"/>
        <end position="787"/>
    </location>
</feature>
<protein>
    <submittedName>
        <fullName evidence="12">CRISPR-associated endonuclease/helicase Cas3</fullName>
    </submittedName>
</protein>
<keyword evidence="4" id="KW-0547">Nucleotide-binding</keyword>
<dbReference type="GO" id="GO:0003724">
    <property type="term" value="F:RNA helicase activity"/>
    <property type="evidence" value="ECO:0007669"/>
    <property type="project" value="TreeGrafter"/>
</dbReference>
<dbReference type="Gene3D" id="3.40.50.300">
    <property type="entry name" value="P-loop containing nucleotide triphosphate hydrolases"/>
    <property type="match status" value="2"/>
</dbReference>
<evidence type="ECO:0000313" key="12">
    <source>
        <dbReference type="EMBL" id="SDH78934.1"/>
    </source>
</evidence>
<comment type="similarity">
    <text evidence="1">In the N-terminal section; belongs to the CRISPR-associated nuclease Cas3-HD family.</text>
</comment>
<feature type="region of interest" description="Disordered" evidence="10">
    <location>
        <begin position="637"/>
        <end position="656"/>
    </location>
</feature>
<keyword evidence="3" id="KW-0479">Metal-binding</keyword>
<dbReference type="InterPro" id="IPR027417">
    <property type="entry name" value="P-loop_NTPase"/>
</dbReference>
<evidence type="ECO:0000256" key="4">
    <source>
        <dbReference type="ARBA" id="ARBA00022741"/>
    </source>
</evidence>
<accession>A0A1G8F9U4</accession>
<dbReference type="PROSITE" id="PS51643">
    <property type="entry name" value="HD_CAS3"/>
    <property type="match status" value="1"/>
</dbReference>
<dbReference type="Proteomes" id="UP000217076">
    <property type="component" value="Unassembled WGS sequence"/>
</dbReference>
<dbReference type="InterPro" id="IPR050079">
    <property type="entry name" value="DEAD_box_RNA_helicase"/>
</dbReference>
<comment type="similarity">
    <text evidence="2">In the central section; belongs to the CRISPR-associated helicase Cas3 family.</text>
</comment>
<dbReference type="AlphaFoldDB" id="A0A1G8F9U4"/>
<dbReference type="SUPFAM" id="SSF109604">
    <property type="entry name" value="HD-domain/PDEase-like"/>
    <property type="match status" value="1"/>
</dbReference>
<evidence type="ECO:0000256" key="1">
    <source>
        <dbReference type="ARBA" id="ARBA00006847"/>
    </source>
</evidence>
<proteinExistence type="inferred from homology"/>
<dbReference type="GO" id="GO:0051607">
    <property type="term" value="P:defense response to virus"/>
    <property type="evidence" value="ECO:0007669"/>
    <property type="project" value="UniProtKB-KW"/>
</dbReference>
<dbReference type="GO" id="GO:0004519">
    <property type="term" value="F:endonuclease activity"/>
    <property type="evidence" value="ECO:0007669"/>
    <property type="project" value="UniProtKB-KW"/>
</dbReference>
<keyword evidence="5" id="KW-0378">Hydrolase</keyword>
<dbReference type="InterPro" id="IPR054712">
    <property type="entry name" value="Cas3-like_dom"/>
</dbReference>
<dbReference type="InterPro" id="IPR038257">
    <property type="entry name" value="CRISPR-assoc_Cas3_HD_sf"/>
</dbReference>
<evidence type="ECO:0000256" key="6">
    <source>
        <dbReference type="ARBA" id="ARBA00022806"/>
    </source>
</evidence>
<dbReference type="PANTHER" id="PTHR47959">
    <property type="entry name" value="ATP-DEPENDENT RNA HELICASE RHLE-RELATED"/>
    <property type="match status" value="1"/>
</dbReference>
<evidence type="ECO:0000256" key="10">
    <source>
        <dbReference type="SAM" id="MobiDB-lite"/>
    </source>
</evidence>
<dbReference type="SMART" id="SM00490">
    <property type="entry name" value="HELICc"/>
    <property type="match status" value="1"/>
</dbReference>
<keyword evidence="6 12" id="KW-0347">Helicase</keyword>
<dbReference type="InterPro" id="IPR006483">
    <property type="entry name" value="CRISPR-assoc_Cas3_HD"/>
</dbReference>
<dbReference type="GO" id="GO:0046872">
    <property type="term" value="F:metal ion binding"/>
    <property type="evidence" value="ECO:0007669"/>
    <property type="project" value="UniProtKB-KW"/>
</dbReference>
<dbReference type="GO" id="GO:0003676">
    <property type="term" value="F:nucleic acid binding"/>
    <property type="evidence" value="ECO:0007669"/>
    <property type="project" value="InterPro"/>
</dbReference>
<dbReference type="Pfam" id="PF18019">
    <property type="entry name" value="Cas3_HD"/>
    <property type="match status" value="1"/>
</dbReference>
<dbReference type="GO" id="GO:0016787">
    <property type="term" value="F:hydrolase activity"/>
    <property type="evidence" value="ECO:0007669"/>
    <property type="project" value="UniProtKB-KW"/>
</dbReference>
<comment type="similarity">
    <text evidence="9">Belongs to the DEAD box helicase family.</text>
</comment>
<evidence type="ECO:0000256" key="7">
    <source>
        <dbReference type="ARBA" id="ARBA00022840"/>
    </source>
</evidence>
<keyword evidence="12" id="KW-0540">Nuclease</keyword>
<dbReference type="Gene3D" id="1.10.3210.30">
    <property type="match status" value="1"/>
</dbReference>
<dbReference type="PANTHER" id="PTHR47959:SF16">
    <property type="entry name" value="CRISPR-ASSOCIATED NUCLEASE_HELICASE CAS3-RELATED"/>
    <property type="match status" value="1"/>
</dbReference>
<dbReference type="InterPro" id="IPR011545">
    <property type="entry name" value="DEAD/DEAH_box_helicase_dom"/>
</dbReference>
<evidence type="ECO:0000259" key="11">
    <source>
        <dbReference type="PROSITE" id="PS51643"/>
    </source>
</evidence>
<dbReference type="Pfam" id="PF00270">
    <property type="entry name" value="DEAD"/>
    <property type="match status" value="1"/>
</dbReference>
<dbReference type="GO" id="GO:0005524">
    <property type="term" value="F:ATP binding"/>
    <property type="evidence" value="ECO:0007669"/>
    <property type="project" value="UniProtKB-KW"/>
</dbReference>
<evidence type="ECO:0000256" key="5">
    <source>
        <dbReference type="ARBA" id="ARBA00022801"/>
    </source>
</evidence>
<dbReference type="EMBL" id="FNCV01000013">
    <property type="protein sequence ID" value="SDH78934.1"/>
    <property type="molecule type" value="Genomic_DNA"/>
</dbReference>
<evidence type="ECO:0000313" key="13">
    <source>
        <dbReference type="Proteomes" id="UP000217076"/>
    </source>
</evidence>
<dbReference type="STRING" id="83401.SAMN05421742_1136"/>
<dbReference type="InterPro" id="IPR014001">
    <property type="entry name" value="Helicase_ATP-bd"/>
</dbReference>
<name>A0A1G8F9U4_9PROT</name>